<sequence>MTHLIPVLHFMTDALRRRLGPAEAPAAEPLDHPALRRMSPRELADLPLPRPEVAEMQGKAVRPAA</sequence>
<dbReference type="Proteomes" id="UP000019666">
    <property type="component" value="Unassembled WGS sequence"/>
</dbReference>
<dbReference type="STRING" id="442562.Rumeso_00347"/>
<proteinExistence type="predicted"/>
<dbReference type="AlphaFoldDB" id="A0A017HUL0"/>
<gene>
    <name evidence="1" type="ORF">Rumeso_00347</name>
</gene>
<name>A0A017HUL0_9RHOB</name>
<comment type="caution">
    <text evidence="1">The sequence shown here is derived from an EMBL/GenBank/DDBJ whole genome shotgun (WGS) entry which is preliminary data.</text>
</comment>
<accession>A0A017HUL0</accession>
<dbReference type="HOGENOM" id="CLU_2847164_0_0_5"/>
<evidence type="ECO:0000313" key="2">
    <source>
        <dbReference type="Proteomes" id="UP000019666"/>
    </source>
</evidence>
<reference evidence="1 2" key="1">
    <citation type="submission" date="2013-02" db="EMBL/GenBank/DDBJ databases">
        <authorList>
            <person name="Fiebig A."/>
            <person name="Goeker M."/>
            <person name="Klenk H.-P.P."/>
        </authorList>
    </citation>
    <scope>NUCLEOTIDE SEQUENCE [LARGE SCALE GENOMIC DNA]</scope>
    <source>
        <strain evidence="1 2">DSM 19309</strain>
    </source>
</reference>
<dbReference type="EMBL" id="AOSK01000018">
    <property type="protein sequence ID" value="EYD78010.1"/>
    <property type="molecule type" value="Genomic_DNA"/>
</dbReference>
<protein>
    <submittedName>
        <fullName evidence="1">Uncharacterized protein</fullName>
    </submittedName>
</protein>
<keyword evidence="2" id="KW-1185">Reference proteome</keyword>
<evidence type="ECO:0000313" key="1">
    <source>
        <dbReference type="EMBL" id="EYD78010.1"/>
    </source>
</evidence>
<organism evidence="1 2">
    <name type="scientific">Rubellimicrobium mesophilum DSM 19309</name>
    <dbReference type="NCBI Taxonomy" id="442562"/>
    <lineage>
        <taxon>Bacteria</taxon>
        <taxon>Pseudomonadati</taxon>
        <taxon>Pseudomonadota</taxon>
        <taxon>Alphaproteobacteria</taxon>
        <taxon>Rhodobacterales</taxon>
        <taxon>Roseobacteraceae</taxon>
        <taxon>Rubellimicrobium</taxon>
    </lineage>
</organism>
<dbReference type="RefSeq" id="WP_037280347.1">
    <property type="nucleotide sequence ID" value="NZ_KK088572.1"/>
</dbReference>